<feature type="signal peptide" evidence="2">
    <location>
        <begin position="1"/>
        <end position="26"/>
    </location>
</feature>
<organism evidence="3 4">
    <name type="scientific">Amycolatopsis samaneae</name>
    <dbReference type="NCBI Taxonomy" id="664691"/>
    <lineage>
        <taxon>Bacteria</taxon>
        <taxon>Bacillati</taxon>
        <taxon>Actinomycetota</taxon>
        <taxon>Actinomycetes</taxon>
        <taxon>Pseudonocardiales</taxon>
        <taxon>Pseudonocardiaceae</taxon>
        <taxon>Amycolatopsis</taxon>
    </lineage>
</organism>
<evidence type="ECO:0000256" key="2">
    <source>
        <dbReference type="SAM" id="SignalP"/>
    </source>
</evidence>
<dbReference type="RefSeq" id="WP_378214348.1">
    <property type="nucleotide sequence ID" value="NZ_BAABHG010000002.1"/>
</dbReference>
<protein>
    <recommendedName>
        <fullName evidence="5">Pyroglutamyl peptidase</fullName>
    </recommendedName>
</protein>
<feature type="compositionally biased region" description="Polar residues" evidence="1">
    <location>
        <begin position="286"/>
        <end position="295"/>
    </location>
</feature>
<keyword evidence="2" id="KW-0732">Signal</keyword>
<gene>
    <name evidence="3" type="ORF">ACFSYJ_09770</name>
</gene>
<name>A0ABW5GCJ4_9PSEU</name>
<comment type="caution">
    <text evidence="3">The sequence shown here is derived from an EMBL/GenBank/DDBJ whole genome shotgun (WGS) entry which is preliminary data.</text>
</comment>
<reference evidence="4" key="1">
    <citation type="journal article" date="2019" name="Int. J. Syst. Evol. Microbiol.">
        <title>The Global Catalogue of Microorganisms (GCM) 10K type strain sequencing project: providing services to taxonomists for standard genome sequencing and annotation.</title>
        <authorList>
            <consortium name="The Broad Institute Genomics Platform"/>
            <consortium name="The Broad Institute Genome Sequencing Center for Infectious Disease"/>
            <person name="Wu L."/>
            <person name="Ma J."/>
        </authorList>
    </citation>
    <scope>NUCLEOTIDE SEQUENCE [LARGE SCALE GENOMIC DNA]</scope>
    <source>
        <strain evidence="4">CGMCC 4.7643</strain>
    </source>
</reference>
<dbReference type="SUPFAM" id="SSF53182">
    <property type="entry name" value="Pyrrolidone carboxyl peptidase (pyroglutamate aminopeptidase)"/>
    <property type="match status" value="1"/>
</dbReference>
<keyword evidence="4" id="KW-1185">Reference proteome</keyword>
<evidence type="ECO:0000256" key="1">
    <source>
        <dbReference type="SAM" id="MobiDB-lite"/>
    </source>
</evidence>
<accession>A0ABW5GCJ4</accession>
<evidence type="ECO:0000313" key="4">
    <source>
        <dbReference type="Proteomes" id="UP001597419"/>
    </source>
</evidence>
<feature type="chain" id="PRO_5046519473" description="Pyroglutamyl peptidase" evidence="2">
    <location>
        <begin position="27"/>
        <end position="435"/>
    </location>
</feature>
<evidence type="ECO:0008006" key="5">
    <source>
        <dbReference type="Google" id="ProtNLM"/>
    </source>
</evidence>
<dbReference type="InterPro" id="IPR036440">
    <property type="entry name" value="Peptidase_C15-like_sf"/>
</dbReference>
<sequence>MVTTGGLVPRYWRALLPVLVATPMFAAPGLASAGTGTDCFDRNVPLTVEEQRLTATLPAGGPAVGPELIRLAGFDTLTGGFAGKLCGSTTPRRAERAAAEAGTRLWRTAVDRAQGRRPDLGTLDRYDDRPLYWARLRMSAALRQWKPSFPLSPAARERLLTTFDRGSRGLDDVRFPLGHLTRRVLVSGFDPFQLDGAGVRISNPAGVSALQLDGQVLRTPDGPALVHTVTFPVVWSYFDKGIVESAFGSALRDRARRPDVIMTVSQGRPGQFDIERWAGNWRGGSPDNNRASSTGPVPPAAGWPQPDVQFIETTLPHERMRAAPPGAYPVKFNRQFCVWPDAAHPGTGKPVCREDEPRPGEIAASGGGGTYLSNESMFRSNRVRLGLGLPELPGGHLHTPVLGQPTAPTALTDPDFESRRRAIADQVVTLTTAAG</sequence>
<feature type="region of interest" description="Disordered" evidence="1">
    <location>
        <begin position="282"/>
        <end position="305"/>
    </location>
</feature>
<dbReference type="Proteomes" id="UP001597419">
    <property type="component" value="Unassembled WGS sequence"/>
</dbReference>
<dbReference type="EMBL" id="JBHUKU010000004">
    <property type="protein sequence ID" value="MFD2458891.1"/>
    <property type="molecule type" value="Genomic_DNA"/>
</dbReference>
<proteinExistence type="predicted"/>
<dbReference type="Gene3D" id="3.40.630.20">
    <property type="entry name" value="Peptidase C15, pyroglutamyl peptidase I-like"/>
    <property type="match status" value="1"/>
</dbReference>
<evidence type="ECO:0000313" key="3">
    <source>
        <dbReference type="EMBL" id="MFD2458891.1"/>
    </source>
</evidence>